<comment type="caution">
    <text evidence="3">The sequence shown here is derived from an EMBL/GenBank/DDBJ whole genome shotgun (WGS) entry which is preliminary data.</text>
</comment>
<keyword evidence="1" id="KW-0812">Transmembrane</keyword>
<evidence type="ECO:0000259" key="2">
    <source>
        <dbReference type="Pfam" id="PF07435"/>
    </source>
</evidence>
<dbReference type="InterPro" id="IPR042274">
    <property type="entry name" value="YycH/YycI_2"/>
</dbReference>
<organism evidence="3 4">
    <name type="scientific">Paranoxybacillus vitaminiphilus</name>
    <dbReference type="NCBI Taxonomy" id="581036"/>
    <lineage>
        <taxon>Bacteria</taxon>
        <taxon>Bacillati</taxon>
        <taxon>Bacillota</taxon>
        <taxon>Bacilli</taxon>
        <taxon>Bacillales</taxon>
        <taxon>Anoxybacillaceae</taxon>
        <taxon>Paranoxybacillus</taxon>
    </lineage>
</organism>
<dbReference type="CDD" id="cd15787">
    <property type="entry name" value="YycH_N"/>
    <property type="match status" value="1"/>
</dbReference>
<keyword evidence="1" id="KW-1133">Transmembrane helix</keyword>
<dbReference type="Gene3D" id="3.10.450.310">
    <property type="match status" value="1"/>
</dbReference>
<dbReference type="OrthoDB" id="2382185at2"/>
<accession>A0A327YR43</accession>
<feature type="domain" description="Regulatory protein YycH" evidence="2">
    <location>
        <begin position="4"/>
        <end position="441"/>
    </location>
</feature>
<sequence length="447" mass="52595">MTYEKIKTIILTVLVLTSIVLTGALWTYQPKYDFIENADSDYIQNVSVSNAQVDAGIIIRPSKILIHKDRKHYGIVQETEMNKLMKQVKKWSFDEFENISLTVSKKDFLSFLHGKEKIEIIYPDDFPIEMYRYIFKIEDDDIEGVSFDRIVIPVDKEEEAIVYFVCMKDRKIYKTTVNNFSLQEIQNTYYYQAEKYPRYFVYNINATKSLFIPEGPITMNRLQYYTDELDPDKFKDALFSNPSFVKRDLLTYGEEYTDGSSLMNVNATQKILSYVNPAAQRTVIKEKDPFLIQKSIDFVNEHGGWTDTYHFAEWDEEERKVIFRLVTNSYPVFNRFGMSEVVQEWGDSEIIKYYRPIFRLEIADRTSVSVQLPSGREVIEQLQNMKGFQKELVYDIALGYELIRDSQRDKIVVLEPAWFCLYAGTWRKIVFKENEERNRGGSVIGLE</sequence>
<feature type="transmembrane region" description="Helical" evidence="1">
    <location>
        <begin position="9"/>
        <end position="28"/>
    </location>
</feature>
<dbReference type="Pfam" id="PF07435">
    <property type="entry name" value="YycH"/>
    <property type="match status" value="1"/>
</dbReference>
<dbReference type="InterPro" id="IPR009996">
    <property type="entry name" value="YycH"/>
</dbReference>
<dbReference type="Proteomes" id="UP000248555">
    <property type="component" value="Unassembled WGS sequence"/>
</dbReference>
<proteinExistence type="predicted"/>
<protein>
    <submittedName>
        <fullName evidence="3">Regulatory protein YycH of two-component signal transduction system YycFG</fullName>
    </submittedName>
</protein>
<evidence type="ECO:0000313" key="4">
    <source>
        <dbReference type="Proteomes" id="UP000248555"/>
    </source>
</evidence>
<reference evidence="3 4" key="1">
    <citation type="submission" date="2018-06" db="EMBL/GenBank/DDBJ databases">
        <title>Genomic Encyclopedia of Type Strains, Phase III (KMG-III): the genomes of soil and plant-associated and newly described type strains.</title>
        <authorList>
            <person name="Whitman W."/>
        </authorList>
    </citation>
    <scope>NUCLEOTIDE SEQUENCE [LARGE SCALE GENOMIC DNA]</scope>
    <source>
        <strain evidence="3 4">CGMCC 1.8979</strain>
    </source>
</reference>
<dbReference type="Gene3D" id="3.30.310.160">
    <property type="entry name" value="YycH protein, domain 2"/>
    <property type="match status" value="1"/>
</dbReference>
<keyword evidence="1" id="KW-0472">Membrane</keyword>
<name>A0A327YR43_9BACL</name>
<dbReference type="EMBL" id="QLMH01000004">
    <property type="protein sequence ID" value="RAK20549.1"/>
    <property type="molecule type" value="Genomic_DNA"/>
</dbReference>
<gene>
    <name evidence="3" type="ORF">B0I26_104202</name>
</gene>
<evidence type="ECO:0000313" key="3">
    <source>
        <dbReference type="EMBL" id="RAK20549.1"/>
    </source>
</evidence>
<keyword evidence="4" id="KW-1185">Reference proteome</keyword>
<dbReference type="AlphaFoldDB" id="A0A327YR43"/>
<evidence type="ECO:0000256" key="1">
    <source>
        <dbReference type="SAM" id="Phobius"/>
    </source>
</evidence>